<dbReference type="CDD" id="cd16118">
    <property type="entry name" value="UBX2_UBXN9"/>
    <property type="match status" value="1"/>
</dbReference>
<proteinExistence type="predicted"/>
<accession>A0A564YI70</accession>
<dbReference type="Pfam" id="PF11470">
    <property type="entry name" value="TUG-UBL1"/>
    <property type="match status" value="1"/>
</dbReference>
<evidence type="ECO:0000313" key="3">
    <source>
        <dbReference type="EMBL" id="VUZ46649.1"/>
    </source>
</evidence>
<dbReference type="AlphaFoldDB" id="A0A564YI70"/>
<gene>
    <name evidence="3" type="ORF">WMSIL1_LOCUS6574</name>
</gene>
<dbReference type="Proteomes" id="UP000321570">
    <property type="component" value="Unassembled WGS sequence"/>
</dbReference>
<dbReference type="GO" id="GO:0006886">
    <property type="term" value="P:intracellular protein transport"/>
    <property type="evidence" value="ECO:0007669"/>
    <property type="project" value="TreeGrafter"/>
</dbReference>
<protein>
    <recommendedName>
        <fullName evidence="2">TUG ubiquitin-like domain-containing protein</fullName>
    </recommendedName>
</protein>
<dbReference type="GO" id="GO:0012506">
    <property type="term" value="C:vesicle membrane"/>
    <property type="evidence" value="ECO:0007669"/>
    <property type="project" value="TreeGrafter"/>
</dbReference>
<dbReference type="Gene3D" id="3.10.20.90">
    <property type="entry name" value="Phosphatidylinositol 3-kinase Catalytic Subunit, Chain A, domain 1"/>
    <property type="match status" value="2"/>
</dbReference>
<organism evidence="3 4">
    <name type="scientific">Hymenolepis diminuta</name>
    <name type="common">Rat tapeworm</name>
    <dbReference type="NCBI Taxonomy" id="6216"/>
    <lineage>
        <taxon>Eukaryota</taxon>
        <taxon>Metazoa</taxon>
        <taxon>Spiralia</taxon>
        <taxon>Lophotrochozoa</taxon>
        <taxon>Platyhelminthes</taxon>
        <taxon>Cestoda</taxon>
        <taxon>Eucestoda</taxon>
        <taxon>Cyclophyllidea</taxon>
        <taxon>Hymenolepididae</taxon>
        <taxon>Hymenolepis</taxon>
    </lineage>
</organism>
<feature type="region of interest" description="Disordered" evidence="1">
    <location>
        <begin position="258"/>
        <end position="277"/>
    </location>
</feature>
<evidence type="ECO:0000259" key="2">
    <source>
        <dbReference type="Pfam" id="PF11470"/>
    </source>
</evidence>
<keyword evidence="4" id="KW-1185">Reference proteome</keyword>
<sequence length="528" mass="59340">MTSLSVRYPSGHLNNIPVVPTEPLIKVLEAACAKKSLDPKLHKLVHNRKAVDLSIPFRFSGLANRATLELVPCDQTSSKVHIGVRLQDGYRTEWNGMSDSTIWSVLESLASEDQRIADMLVTSSDDLVPTVMYLQNYFRGEENLRDTTLNSLAIRDSALFQLMKRPAPPPTTKKELKTHSVSSTPDAPKPTESKAETEQSIHSRRKSSREPSSEASVETSVEEARLPQPSLGAFQQEQNLSQGESALNFEPFSIFGNTPKRSMFDTDNEPKAHDQRERSMTIGEMLGISLEPDSRTSSSEAAAPSQSREFKFPCETEGQNLMDPEDESQENETARARPCDREEKIFEKEIGTTAVTTSQDDTDELPDQYFELSRAELQRILADLRKVAGRDILLGEQTAQKRAAQSKVLRFFPRCVIRFIWSDNIVLQACFRPLESVSALYDFVRERLTDQHLSFYLFTAPPRVVLSNMTETLFKSKLHPSSKIYFSVKSGPSKGKEVLKSDLLDRITPESEIEARGIATKWMSNSIT</sequence>
<name>A0A564YI70_HYMDI</name>
<dbReference type="CDD" id="cd16105">
    <property type="entry name" value="Ubl_ASPSCR1_like"/>
    <property type="match status" value="1"/>
</dbReference>
<dbReference type="GO" id="GO:0042593">
    <property type="term" value="P:glucose homeostasis"/>
    <property type="evidence" value="ECO:0007669"/>
    <property type="project" value="TreeGrafter"/>
</dbReference>
<dbReference type="GO" id="GO:0005634">
    <property type="term" value="C:nucleus"/>
    <property type="evidence" value="ECO:0007669"/>
    <property type="project" value="TreeGrafter"/>
</dbReference>
<dbReference type="EMBL" id="CABIJS010000222">
    <property type="protein sequence ID" value="VUZ46649.1"/>
    <property type="molecule type" value="Genomic_DNA"/>
</dbReference>
<feature type="region of interest" description="Disordered" evidence="1">
    <location>
        <begin position="164"/>
        <end position="225"/>
    </location>
</feature>
<dbReference type="SUPFAM" id="SSF54236">
    <property type="entry name" value="Ubiquitin-like"/>
    <property type="match status" value="2"/>
</dbReference>
<dbReference type="GO" id="GO:0005737">
    <property type="term" value="C:cytoplasm"/>
    <property type="evidence" value="ECO:0007669"/>
    <property type="project" value="TreeGrafter"/>
</dbReference>
<feature type="domain" description="TUG ubiquitin-like" evidence="2">
    <location>
        <begin position="15"/>
        <end position="70"/>
    </location>
</feature>
<feature type="region of interest" description="Disordered" evidence="1">
    <location>
        <begin position="290"/>
        <end position="341"/>
    </location>
</feature>
<dbReference type="PANTHER" id="PTHR46467">
    <property type="entry name" value="TETHER CONTAINING UBX DOMAIN FOR GLUT4"/>
    <property type="match status" value="1"/>
</dbReference>
<dbReference type="InterPro" id="IPR029071">
    <property type="entry name" value="Ubiquitin-like_domsf"/>
</dbReference>
<evidence type="ECO:0000313" key="4">
    <source>
        <dbReference type="Proteomes" id="UP000321570"/>
    </source>
</evidence>
<dbReference type="PANTHER" id="PTHR46467:SF1">
    <property type="entry name" value="TETHER CONTAINING UBX DOMAIN FOR GLUT4"/>
    <property type="match status" value="1"/>
</dbReference>
<feature type="compositionally biased region" description="Basic and acidic residues" evidence="1">
    <location>
        <begin position="189"/>
        <end position="201"/>
    </location>
</feature>
<evidence type="ECO:0000256" key="1">
    <source>
        <dbReference type="SAM" id="MobiDB-lite"/>
    </source>
</evidence>
<dbReference type="InterPro" id="IPR021569">
    <property type="entry name" value="TUG-UBL1"/>
</dbReference>
<feature type="compositionally biased region" description="Basic and acidic residues" evidence="1">
    <location>
        <begin position="332"/>
        <end position="341"/>
    </location>
</feature>
<reference evidence="3 4" key="1">
    <citation type="submission" date="2019-07" db="EMBL/GenBank/DDBJ databases">
        <authorList>
            <person name="Jastrzebski P J."/>
            <person name="Paukszto L."/>
            <person name="Jastrzebski P J."/>
        </authorList>
    </citation>
    <scope>NUCLEOTIDE SEQUENCE [LARGE SCALE GENOMIC DNA]</scope>
    <source>
        <strain evidence="3 4">WMS-il1</strain>
    </source>
</reference>
<feature type="compositionally biased region" description="Basic and acidic residues" evidence="1">
    <location>
        <begin position="262"/>
        <end position="277"/>
    </location>
</feature>
<feature type="compositionally biased region" description="Polar residues" evidence="1">
    <location>
        <begin position="295"/>
        <end position="307"/>
    </location>
</feature>